<feature type="compositionally biased region" description="Basic and acidic residues" evidence="1">
    <location>
        <begin position="89"/>
        <end position="102"/>
    </location>
</feature>
<dbReference type="RefSeq" id="WP_378283934.1">
    <property type="nucleotide sequence ID" value="NZ_JBHSON010000030.1"/>
</dbReference>
<dbReference type="InterPro" id="IPR016195">
    <property type="entry name" value="Pol/histidinol_Pase-like"/>
</dbReference>
<reference evidence="3" key="1">
    <citation type="journal article" date="2019" name="Int. J. Syst. Evol. Microbiol.">
        <title>The Global Catalogue of Microorganisms (GCM) 10K type strain sequencing project: providing services to taxonomists for standard genome sequencing and annotation.</title>
        <authorList>
            <consortium name="The Broad Institute Genomics Platform"/>
            <consortium name="The Broad Institute Genome Sequencing Center for Infectious Disease"/>
            <person name="Wu L."/>
            <person name="Ma J."/>
        </authorList>
    </citation>
    <scope>NUCLEOTIDE SEQUENCE [LARGE SCALE GENOMIC DNA]</scope>
    <source>
        <strain evidence="3">KCTC 42087</strain>
    </source>
</reference>
<evidence type="ECO:0000313" key="2">
    <source>
        <dbReference type="EMBL" id="MFC5748282.1"/>
    </source>
</evidence>
<dbReference type="PANTHER" id="PTHR36928">
    <property type="entry name" value="PHOSPHATASE YCDX-RELATED"/>
    <property type="match status" value="1"/>
</dbReference>
<name>A0ABW0ZZZ8_9ACTN</name>
<proteinExistence type="predicted"/>
<feature type="region of interest" description="Disordered" evidence="1">
    <location>
        <begin position="89"/>
        <end position="122"/>
    </location>
</feature>
<gene>
    <name evidence="2" type="ORF">ACFPZN_21860</name>
</gene>
<accession>A0ABW0ZZZ8</accession>
<dbReference type="PANTHER" id="PTHR36928:SF1">
    <property type="entry name" value="PHOSPHATASE YCDX-RELATED"/>
    <property type="match status" value="1"/>
</dbReference>
<dbReference type="EMBL" id="JBHSON010000030">
    <property type="protein sequence ID" value="MFC5748282.1"/>
    <property type="molecule type" value="Genomic_DNA"/>
</dbReference>
<comment type="caution">
    <text evidence="2">The sequence shown here is derived from an EMBL/GenBank/DDBJ whole genome shotgun (WGS) entry which is preliminary data.</text>
</comment>
<evidence type="ECO:0000256" key="1">
    <source>
        <dbReference type="SAM" id="MobiDB-lite"/>
    </source>
</evidence>
<organism evidence="2 3">
    <name type="scientific">Actinomadura rugatobispora</name>
    <dbReference type="NCBI Taxonomy" id="1994"/>
    <lineage>
        <taxon>Bacteria</taxon>
        <taxon>Bacillati</taxon>
        <taxon>Actinomycetota</taxon>
        <taxon>Actinomycetes</taxon>
        <taxon>Streptosporangiales</taxon>
        <taxon>Thermomonosporaceae</taxon>
        <taxon>Actinomadura</taxon>
    </lineage>
</organism>
<dbReference type="InterPro" id="IPR050243">
    <property type="entry name" value="PHP_phosphatase"/>
</dbReference>
<sequence>MAPPCWTADFLTGFDVCVASIHSHLDLPGTAMTRRLVRACENPFVNILGHPTGRRIGRRPPVEADWDAVFAACARSGTALEIDSSPDRLDLSAVGARDEERAAGTAHAHMPDTRRDVPEQHV</sequence>
<protein>
    <submittedName>
        <fullName evidence="2">Uncharacterized protein</fullName>
    </submittedName>
</protein>
<evidence type="ECO:0000313" key="3">
    <source>
        <dbReference type="Proteomes" id="UP001596074"/>
    </source>
</evidence>
<keyword evidence="3" id="KW-1185">Reference proteome</keyword>
<dbReference type="Gene3D" id="3.20.20.140">
    <property type="entry name" value="Metal-dependent hydrolases"/>
    <property type="match status" value="1"/>
</dbReference>
<feature type="compositionally biased region" description="Basic and acidic residues" evidence="1">
    <location>
        <begin position="109"/>
        <end position="122"/>
    </location>
</feature>
<dbReference type="Proteomes" id="UP001596074">
    <property type="component" value="Unassembled WGS sequence"/>
</dbReference>
<dbReference type="SUPFAM" id="SSF89550">
    <property type="entry name" value="PHP domain-like"/>
    <property type="match status" value="1"/>
</dbReference>